<feature type="region of interest" description="Disordered" evidence="3">
    <location>
        <begin position="531"/>
        <end position="602"/>
    </location>
</feature>
<dbReference type="PANTHER" id="PTHR44167">
    <property type="entry name" value="OVARIAN-SPECIFIC SERINE/THREONINE-PROTEIN KINASE LOK-RELATED"/>
    <property type="match status" value="1"/>
</dbReference>
<dbReference type="SMART" id="SM00220">
    <property type="entry name" value="S_TKc"/>
    <property type="match status" value="1"/>
</dbReference>
<dbReference type="Pfam" id="PF00069">
    <property type="entry name" value="Pkinase"/>
    <property type="match status" value="1"/>
</dbReference>
<dbReference type="InterPro" id="IPR017441">
    <property type="entry name" value="Protein_kinase_ATP_BS"/>
</dbReference>
<dbReference type="AlphaFoldDB" id="A0AAN6SMA2"/>
<evidence type="ECO:0000256" key="3">
    <source>
        <dbReference type="SAM" id="MobiDB-lite"/>
    </source>
</evidence>
<keyword evidence="2" id="KW-0547">Nucleotide-binding</keyword>
<evidence type="ECO:0000256" key="1">
    <source>
        <dbReference type="ARBA" id="ARBA00005575"/>
    </source>
</evidence>
<dbReference type="GO" id="GO:0004674">
    <property type="term" value="F:protein serine/threonine kinase activity"/>
    <property type="evidence" value="ECO:0007669"/>
    <property type="project" value="TreeGrafter"/>
</dbReference>
<dbReference type="PROSITE" id="PS50011">
    <property type="entry name" value="PROTEIN_KINASE_DOM"/>
    <property type="match status" value="1"/>
</dbReference>
<keyword evidence="7" id="KW-1185">Reference proteome</keyword>
<feature type="domain" description="FHA" evidence="4">
    <location>
        <begin position="65"/>
        <end position="115"/>
    </location>
</feature>
<dbReference type="PANTHER" id="PTHR44167:SF24">
    <property type="entry name" value="SERINE_THREONINE-PROTEIN KINASE CHK2"/>
    <property type="match status" value="1"/>
</dbReference>
<dbReference type="Proteomes" id="UP001303115">
    <property type="component" value="Unassembled WGS sequence"/>
</dbReference>
<evidence type="ECO:0000313" key="6">
    <source>
        <dbReference type="EMBL" id="KAK4032849.1"/>
    </source>
</evidence>
<proteinExistence type="inferred from homology"/>
<dbReference type="EMBL" id="MU854570">
    <property type="protein sequence ID" value="KAK4032849.1"/>
    <property type="molecule type" value="Genomic_DNA"/>
</dbReference>
<evidence type="ECO:0000259" key="5">
    <source>
        <dbReference type="PROSITE" id="PS50011"/>
    </source>
</evidence>
<dbReference type="Gene3D" id="1.10.510.10">
    <property type="entry name" value="Transferase(Phosphotransferase) domain 1"/>
    <property type="match status" value="1"/>
</dbReference>
<feature type="binding site" evidence="2">
    <location>
        <position position="215"/>
    </location>
    <ligand>
        <name>ATP</name>
        <dbReference type="ChEBI" id="CHEBI:30616"/>
    </ligand>
</feature>
<dbReference type="GO" id="GO:0005524">
    <property type="term" value="F:ATP binding"/>
    <property type="evidence" value="ECO:0007669"/>
    <property type="project" value="UniProtKB-UniRule"/>
</dbReference>
<organism evidence="6 7">
    <name type="scientific">Parachaetomium inaequale</name>
    <dbReference type="NCBI Taxonomy" id="2588326"/>
    <lineage>
        <taxon>Eukaryota</taxon>
        <taxon>Fungi</taxon>
        <taxon>Dikarya</taxon>
        <taxon>Ascomycota</taxon>
        <taxon>Pezizomycotina</taxon>
        <taxon>Sordariomycetes</taxon>
        <taxon>Sordariomycetidae</taxon>
        <taxon>Sordariales</taxon>
        <taxon>Chaetomiaceae</taxon>
        <taxon>Parachaetomium</taxon>
    </lineage>
</organism>
<evidence type="ECO:0000313" key="7">
    <source>
        <dbReference type="Proteomes" id="UP001303115"/>
    </source>
</evidence>
<comment type="caution">
    <text evidence="6">The sequence shown here is derived from an EMBL/GenBank/DDBJ whole genome shotgun (WGS) entry which is preliminary data.</text>
</comment>
<dbReference type="InterPro" id="IPR000719">
    <property type="entry name" value="Prot_kinase_dom"/>
</dbReference>
<reference evidence="7" key="1">
    <citation type="journal article" date="2023" name="Mol. Phylogenet. Evol.">
        <title>Genome-scale phylogeny and comparative genomics of the fungal order Sordariales.</title>
        <authorList>
            <person name="Hensen N."/>
            <person name="Bonometti L."/>
            <person name="Westerberg I."/>
            <person name="Brannstrom I.O."/>
            <person name="Guillou S."/>
            <person name="Cros-Aarteil S."/>
            <person name="Calhoun S."/>
            <person name="Haridas S."/>
            <person name="Kuo A."/>
            <person name="Mondo S."/>
            <person name="Pangilinan J."/>
            <person name="Riley R."/>
            <person name="LaButti K."/>
            <person name="Andreopoulos B."/>
            <person name="Lipzen A."/>
            <person name="Chen C."/>
            <person name="Yan M."/>
            <person name="Daum C."/>
            <person name="Ng V."/>
            <person name="Clum A."/>
            <person name="Steindorff A."/>
            <person name="Ohm R.A."/>
            <person name="Martin F."/>
            <person name="Silar P."/>
            <person name="Natvig D.O."/>
            <person name="Lalanne C."/>
            <person name="Gautier V."/>
            <person name="Ament-Velasquez S.L."/>
            <person name="Kruys A."/>
            <person name="Hutchinson M.I."/>
            <person name="Powell A.J."/>
            <person name="Barry K."/>
            <person name="Miller A.N."/>
            <person name="Grigoriev I.V."/>
            <person name="Debuchy R."/>
            <person name="Gladieux P."/>
            <person name="Hiltunen Thoren M."/>
            <person name="Johannesson H."/>
        </authorList>
    </citation>
    <scope>NUCLEOTIDE SEQUENCE [LARGE SCALE GENOMIC DNA]</scope>
    <source>
        <strain evidence="7">CBS 284.82</strain>
    </source>
</reference>
<feature type="compositionally biased region" description="Basic residues" evidence="3">
    <location>
        <begin position="593"/>
        <end position="602"/>
    </location>
</feature>
<dbReference type="PROSITE" id="PS00107">
    <property type="entry name" value="PROTEIN_KINASE_ATP"/>
    <property type="match status" value="1"/>
</dbReference>
<name>A0AAN6SMA2_9PEZI</name>
<keyword evidence="2" id="KW-0067">ATP-binding</keyword>
<dbReference type="SUPFAM" id="SSF56112">
    <property type="entry name" value="Protein kinase-like (PK-like)"/>
    <property type="match status" value="1"/>
</dbReference>
<gene>
    <name evidence="6" type="ORF">C8A01DRAFT_20143</name>
</gene>
<dbReference type="GO" id="GO:0044773">
    <property type="term" value="P:mitotic DNA damage checkpoint signaling"/>
    <property type="evidence" value="ECO:0007669"/>
    <property type="project" value="TreeGrafter"/>
</dbReference>
<dbReference type="GO" id="GO:0005634">
    <property type="term" value="C:nucleus"/>
    <property type="evidence" value="ECO:0007669"/>
    <property type="project" value="TreeGrafter"/>
</dbReference>
<dbReference type="InterPro" id="IPR000253">
    <property type="entry name" value="FHA_dom"/>
</dbReference>
<evidence type="ECO:0000259" key="4">
    <source>
        <dbReference type="PROSITE" id="PS50006"/>
    </source>
</evidence>
<dbReference type="CDD" id="cd00180">
    <property type="entry name" value="PKc"/>
    <property type="match status" value="1"/>
</dbReference>
<protein>
    <recommendedName>
        <fullName evidence="8">Protein kinase domain-containing protein</fullName>
    </recommendedName>
</protein>
<sequence length="602" mass="66341">MDDGYYDDTADALNTAPTPPAFFLAPLNSAARKAVDHARNLHLRCTVNDTIGLWLSFADPNKQVCTLGREDTDIHLSDTRSSSKGSPHISALHASFQVVEETGAVLLWNLSKGGTVEPIPHSSSFTVKFRSNAQSVLVAQGINSRIAFGENQWYQFEIQWQSDGMYQFPKHEPYTMGPRNSRNKKYVLGGDVGAGSYGTVSWVLDAINGQIIAVKRFHKLSGKNLEFATREVANLFRINKDDSIKHEHILQILDYAGGTRGDDWGEIFMPLMKGNLKTLVEKVTVPDEHALSDTVLRQMLLALECIASHNIIHRDVKPENILWEYDNTTENSYRFCLGDFGLSNDPTLACTAAGTEPFMAPEVFHRKRQTSKVDIWSLFATIVWTRTPEFRRACSQMRAPDLHVWLVDFSRMELYANMRRMASMDPAKRPSATRQLALLDAPPQAPFEDYANSVVGSYGSNTNSASGDEAGVLGGDLAARFSRGMTLRDNTPGLTYGSGSSEAVTSPELPYYEPYASGLMQTYFGAQAAGPSKGYMPPSPDPADAPRDHGAWVMPYESAYGPPDSQNSGSGTAVPDTWTAVAPTVDVEEEAPRRKHKGKNRA</sequence>
<evidence type="ECO:0000256" key="2">
    <source>
        <dbReference type="PROSITE-ProRule" id="PRU10141"/>
    </source>
</evidence>
<dbReference type="PROSITE" id="PS50006">
    <property type="entry name" value="FHA_DOMAIN"/>
    <property type="match status" value="1"/>
</dbReference>
<dbReference type="InterPro" id="IPR011009">
    <property type="entry name" value="Kinase-like_dom_sf"/>
</dbReference>
<evidence type="ECO:0008006" key="8">
    <source>
        <dbReference type="Google" id="ProtNLM"/>
    </source>
</evidence>
<comment type="similarity">
    <text evidence="1">Belongs to the protein kinase superfamily. CAMK Ser/Thr protein kinase family. CHEK2 subfamily.</text>
</comment>
<accession>A0AAN6SMA2</accession>
<feature type="domain" description="Protein kinase" evidence="5">
    <location>
        <begin position="186"/>
        <end position="448"/>
    </location>
</feature>